<sequence length="895" mass="99116">MPGHHHRSGTLRQQNKKNKRSTSSKRSLSRAAGGKVNARTRSGQSAALFARSKADRANRLQQKRDSKRAELLRRKRGVSGGPAPPRVVGIISLGASEEIEEKLRNSLLEKGETLPGRTNATVTTKFGVHKKDGALTFLTNSTSFRAQYDKDFAENDAAVQSALDLCRVCDMIVFVIDTHASVMDNVVDIQIGGNDDPSAKTFKSASSNNQGLNHWDHLISDRGDRILHAVKSQGLPSLLTVLAITDDEDAGADDMMSVKSVKSARRSKTKRLQSLRKYASRFALAEFGPDKDTVMDVDVSNLHGGMEAENQEEGFVSNPEADIAALVRALCTKAAAPSKWVMESPRPFVLSDSVHFDAANRELKISGYIRGKIPLSVNSLLHVPNVGTYGCKKIERIEPLLSRRKHTTDSGMVAVLTSDPNKQESLDMFASPDALEGEQNLVGFDEEGDFGDEAMNAPEDTADKKFSRPAGWSDYQSAWLDAVDDVGAEFDAGELAEELNKKKSSSNSTVGGMDIDDANEISDAERLLLKEKRTKEQNEHNEFPDEVDVGEDEKAMDRFARYRSLKSFRKSYWDPKENLPESYANVFHFANFKATQRSVMQEMEDLAADAEEWNGESPQTNSMDEDDSGSEDLFSDCVPSGAYVTITLNGVDANAANSLPVDSVLVAVALLPHENKVSVLHAGLSHSSGCNIDNEFPVKSKDKLTIRCGWRTWETRPVFSQNNLNCNKHKFERFMPLQGAFFAATFFGPVTYTPCPVLVFRKQEDKPQELCAIGSMIGADADRIVVKRVILTGYPVRVHKRHATVKYMFYNPDDVKWFRPAGLWTKHGLNGNIVESVGDHGTMKCLFNAPIKQHDTVCLPLYKRIFPKFVLSQATDRQEGSKRMEATEKPTLVVR</sequence>
<feature type="compositionally biased region" description="Basic residues" evidence="2">
    <location>
        <begin position="1"/>
        <end position="23"/>
    </location>
</feature>
<dbReference type="GO" id="GO:0005634">
    <property type="term" value="C:nucleus"/>
    <property type="evidence" value="ECO:0007669"/>
    <property type="project" value="InterPro"/>
</dbReference>
<proteinExistence type="inferred from homology"/>
<evidence type="ECO:0000256" key="1">
    <source>
        <dbReference type="ARBA" id="ARBA00038288"/>
    </source>
</evidence>
<protein>
    <submittedName>
        <fullName evidence="5">Processing protein TSR1 homolog</fullName>
    </submittedName>
</protein>
<organism evidence="5 6">
    <name type="scientific">Seminavis robusta</name>
    <dbReference type="NCBI Taxonomy" id="568900"/>
    <lineage>
        <taxon>Eukaryota</taxon>
        <taxon>Sar</taxon>
        <taxon>Stramenopiles</taxon>
        <taxon>Ochrophyta</taxon>
        <taxon>Bacillariophyta</taxon>
        <taxon>Bacillariophyceae</taxon>
        <taxon>Bacillariophycidae</taxon>
        <taxon>Naviculales</taxon>
        <taxon>Naviculaceae</taxon>
        <taxon>Seminavis</taxon>
    </lineage>
</organism>
<dbReference type="SMART" id="SM00785">
    <property type="entry name" value="AARP2CN"/>
    <property type="match status" value="1"/>
</dbReference>
<feature type="compositionally biased region" description="Basic and acidic residues" evidence="2">
    <location>
        <begin position="52"/>
        <end position="72"/>
    </location>
</feature>
<feature type="domain" description="AARP2CN" evidence="3">
    <location>
        <begin position="322"/>
        <end position="400"/>
    </location>
</feature>
<gene>
    <name evidence="5" type="ORF">SEMRO_750_G196960.1</name>
</gene>
<evidence type="ECO:0000256" key="2">
    <source>
        <dbReference type="SAM" id="MobiDB-lite"/>
    </source>
</evidence>
<dbReference type="GO" id="GO:0003924">
    <property type="term" value="F:GTPase activity"/>
    <property type="evidence" value="ECO:0007669"/>
    <property type="project" value="TreeGrafter"/>
</dbReference>
<dbReference type="Pfam" id="PF04950">
    <property type="entry name" value="RIBIOP_C"/>
    <property type="match status" value="1"/>
</dbReference>
<feature type="domain" description="Ribosome biogenesis protein BMS1/TSR1 C-terminal" evidence="4">
    <location>
        <begin position="546"/>
        <end position="865"/>
    </location>
</feature>
<dbReference type="InterPro" id="IPR007034">
    <property type="entry name" value="BMS1_TSR1_C"/>
</dbReference>
<feature type="region of interest" description="Disordered" evidence="2">
    <location>
        <begin position="610"/>
        <end position="631"/>
    </location>
</feature>
<dbReference type="GO" id="GO:0005525">
    <property type="term" value="F:GTP binding"/>
    <property type="evidence" value="ECO:0007669"/>
    <property type="project" value="TreeGrafter"/>
</dbReference>
<dbReference type="InterPro" id="IPR012948">
    <property type="entry name" value="AARP2CN"/>
</dbReference>
<reference evidence="5" key="1">
    <citation type="submission" date="2020-06" db="EMBL/GenBank/DDBJ databases">
        <authorList>
            <consortium name="Plant Systems Biology data submission"/>
        </authorList>
    </citation>
    <scope>NUCLEOTIDE SEQUENCE</scope>
    <source>
        <strain evidence="5">D6</strain>
    </source>
</reference>
<dbReference type="Pfam" id="PF08142">
    <property type="entry name" value="AARP2CN"/>
    <property type="match status" value="1"/>
</dbReference>
<feature type="region of interest" description="Disordered" evidence="2">
    <location>
        <begin position="1"/>
        <end position="84"/>
    </location>
</feature>
<evidence type="ECO:0000259" key="3">
    <source>
        <dbReference type="SMART" id="SM00785"/>
    </source>
</evidence>
<comment type="similarity">
    <text evidence="1">Belongs to the TRAFAC class translation factor GTPase superfamily. Bms1-like GTPase family. TSR1 subfamily.</text>
</comment>
<dbReference type="GO" id="GO:0030688">
    <property type="term" value="C:preribosome, small subunit precursor"/>
    <property type="evidence" value="ECO:0007669"/>
    <property type="project" value="TreeGrafter"/>
</dbReference>
<dbReference type="GO" id="GO:0000479">
    <property type="term" value="P:endonucleolytic cleavage of tricistronic rRNA transcript (SSU-rRNA, 5.8S rRNA, LSU-rRNA)"/>
    <property type="evidence" value="ECO:0007669"/>
    <property type="project" value="TreeGrafter"/>
</dbReference>
<dbReference type="PANTHER" id="PTHR12858">
    <property type="entry name" value="RIBOSOME BIOGENESIS PROTEIN"/>
    <property type="match status" value="1"/>
</dbReference>
<dbReference type="OrthoDB" id="119302at2759"/>
<accession>A0A9N8EB41</accession>
<dbReference type="SMART" id="SM01362">
    <property type="entry name" value="DUF663"/>
    <property type="match status" value="1"/>
</dbReference>
<dbReference type="EMBL" id="CAICTM010000749">
    <property type="protein sequence ID" value="CAB9515954.1"/>
    <property type="molecule type" value="Genomic_DNA"/>
</dbReference>
<keyword evidence="6" id="KW-1185">Reference proteome</keyword>
<name>A0A9N8EB41_9STRA</name>
<dbReference type="GO" id="GO:0000462">
    <property type="term" value="P:maturation of SSU-rRNA from tricistronic rRNA transcript (SSU-rRNA, 5.8S rRNA, LSU-rRNA)"/>
    <property type="evidence" value="ECO:0007669"/>
    <property type="project" value="TreeGrafter"/>
</dbReference>
<evidence type="ECO:0000313" key="6">
    <source>
        <dbReference type="Proteomes" id="UP001153069"/>
    </source>
</evidence>
<evidence type="ECO:0000259" key="4">
    <source>
        <dbReference type="SMART" id="SM01362"/>
    </source>
</evidence>
<evidence type="ECO:0000313" key="5">
    <source>
        <dbReference type="EMBL" id="CAB9515954.1"/>
    </source>
</evidence>
<dbReference type="PANTHER" id="PTHR12858:SF1">
    <property type="entry name" value="PRE-RRNA-PROCESSING PROTEIN TSR1 HOMOLOG"/>
    <property type="match status" value="1"/>
</dbReference>
<dbReference type="AlphaFoldDB" id="A0A9N8EB41"/>
<dbReference type="InterPro" id="IPR039761">
    <property type="entry name" value="Bms1/Tsr1"/>
</dbReference>
<dbReference type="Proteomes" id="UP001153069">
    <property type="component" value="Unassembled WGS sequence"/>
</dbReference>
<comment type="caution">
    <text evidence="5">The sequence shown here is derived from an EMBL/GenBank/DDBJ whole genome shotgun (WGS) entry which is preliminary data.</text>
</comment>
<dbReference type="GO" id="GO:0034511">
    <property type="term" value="F:U3 snoRNA binding"/>
    <property type="evidence" value="ECO:0007669"/>
    <property type="project" value="TreeGrafter"/>
</dbReference>